<organism evidence="1 2">
    <name type="scientific">Streptomyces millisiae</name>
    <dbReference type="NCBI Taxonomy" id="3075542"/>
    <lineage>
        <taxon>Bacteria</taxon>
        <taxon>Bacillati</taxon>
        <taxon>Actinomycetota</taxon>
        <taxon>Actinomycetes</taxon>
        <taxon>Kitasatosporales</taxon>
        <taxon>Streptomycetaceae</taxon>
        <taxon>Streptomyces</taxon>
    </lineage>
</organism>
<dbReference type="Pfam" id="PF09391">
    <property type="entry name" value="DUF2000"/>
    <property type="match status" value="1"/>
</dbReference>
<gene>
    <name evidence="1" type="ORF">RNC47_05540</name>
</gene>
<dbReference type="RefSeq" id="WP_311595996.1">
    <property type="nucleotide sequence ID" value="NZ_JAVREM010000003.1"/>
</dbReference>
<evidence type="ECO:0000313" key="2">
    <source>
        <dbReference type="Proteomes" id="UP001183420"/>
    </source>
</evidence>
<dbReference type="PIRSF" id="PIRSF033736">
    <property type="entry name" value="UCP033763"/>
    <property type="match status" value="1"/>
</dbReference>
<reference evidence="2" key="1">
    <citation type="submission" date="2023-07" db="EMBL/GenBank/DDBJ databases">
        <title>30 novel species of actinomycetes from the DSMZ collection.</title>
        <authorList>
            <person name="Nouioui I."/>
        </authorList>
    </citation>
    <scope>NUCLEOTIDE SEQUENCE [LARGE SCALE GENOMIC DNA]</scope>
    <source>
        <strain evidence="2">DSM 44918</strain>
    </source>
</reference>
<evidence type="ECO:0000313" key="1">
    <source>
        <dbReference type="EMBL" id="MDT0317806.1"/>
    </source>
</evidence>
<keyword evidence="2" id="KW-1185">Reference proteome</keyword>
<proteinExistence type="predicted"/>
<dbReference type="InterPro" id="IPR018988">
    <property type="entry name" value="DUF2000"/>
</dbReference>
<dbReference type="EMBL" id="JAVREM010000003">
    <property type="protein sequence ID" value="MDT0317806.1"/>
    <property type="molecule type" value="Genomic_DNA"/>
</dbReference>
<dbReference type="Gene3D" id="3.40.1490.10">
    <property type="entry name" value="Bit1"/>
    <property type="match status" value="1"/>
</dbReference>
<name>A0ABU2LJV0_9ACTN</name>
<dbReference type="SUPFAM" id="SSF102462">
    <property type="entry name" value="Peptidyl-tRNA hydrolase II"/>
    <property type="match status" value="1"/>
</dbReference>
<comment type="caution">
    <text evidence="1">The sequence shown here is derived from an EMBL/GenBank/DDBJ whole genome shotgun (WGS) entry which is preliminary data.</text>
</comment>
<dbReference type="Proteomes" id="UP001183420">
    <property type="component" value="Unassembled WGS sequence"/>
</dbReference>
<dbReference type="InterPro" id="IPR017021">
    <property type="entry name" value="UCP033763"/>
</dbReference>
<accession>A0ABU2LJV0</accession>
<protein>
    <submittedName>
        <fullName evidence="1">DUF2000 domain-containing protein</fullName>
    </submittedName>
</protein>
<dbReference type="InterPro" id="IPR023476">
    <property type="entry name" value="Pep_tRNA_hydro_II_dom_sf"/>
</dbReference>
<sequence>MSAPELTSEDIRTDRSTRQARLKWVLVVDEALPPGRQANAAACVAAYVGRRLPALLGADGEDADGHRHTGLPWGGCSVLAADSATLSALRAKAAGKEDVLVVDMPVFAQQVRVYDQYLERLSGTKAADLTYCAVGLLGPRNRVDRLVGRLPLLP</sequence>